<feature type="compositionally biased region" description="Low complexity" evidence="1">
    <location>
        <begin position="552"/>
        <end position="565"/>
    </location>
</feature>
<evidence type="ECO:0008006" key="4">
    <source>
        <dbReference type="Google" id="ProtNLM"/>
    </source>
</evidence>
<evidence type="ECO:0000256" key="1">
    <source>
        <dbReference type="SAM" id="MobiDB-lite"/>
    </source>
</evidence>
<dbReference type="SUPFAM" id="SSF54001">
    <property type="entry name" value="Cysteine proteinases"/>
    <property type="match status" value="1"/>
</dbReference>
<dbReference type="Proteomes" id="UP001286456">
    <property type="component" value="Unassembled WGS sequence"/>
</dbReference>
<feature type="compositionally biased region" description="Basic residues" evidence="1">
    <location>
        <begin position="374"/>
        <end position="386"/>
    </location>
</feature>
<gene>
    <name evidence="2" type="ORF">B0T19DRAFT_400962</name>
</gene>
<feature type="compositionally biased region" description="Basic and acidic residues" evidence="1">
    <location>
        <begin position="403"/>
        <end position="455"/>
    </location>
</feature>
<evidence type="ECO:0000313" key="2">
    <source>
        <dbReference type="EMBL" id="KAK3328175.1"/>
    </source>
</evidence>
<dbReference type="AlphaFoldDB" id="A0AAE0MDG2"/>
<proteinExistence type="predicted"/>
<evidence type="ECO:0000313" key="3">
    <source>
        <dbReference type="Proteomes" id="UP001286456"/>
    </source>
</evidence>
<sequence length="565" mass="63185">MAAASTSNIANAAVRAEFDNPPTRDELNSFRLPQPSDDPGLLGLTESQLYNVNDYEFGEEIKYVEKDTLNGVKARQFIDRTYRRVRLSDIDADEAGYGHEAPAVNFLPFMSCHNGLREIDQHGKYLSNESICYLSSRVLAWVQKITAREDPSLQPKHWFLLPHAYTLSDEEKVWALADPELVNFQIVYGDRSGDRDRFNEALFTLHLVHHSNHFALIIRQNSTGNSWYLNSDDKPRKKRQSTEAFRLLDSWLQESGITTPEGATSKIVDTVPIQQDGWSCSLHVIVNSIVFVRFGLFGWDKIPRWRTGNKKRNDEKMLGELKVCLNYLMGRTWKPPKLDPNNKDKNSRWSFLYHDLSVPSAPVPSEPVPSKPVPKGKAKGKAKGKGKGKEKETPQPEPEPESEGDKEGEKEDNAGRKAKTGVEKRVEKGVEKGTGKKAGKEPAKKDGKEPEREPAQDEEVDSPAQEDEMDISDREAGITSKDKEKARSILLRIKNAKKAKEAEAEKANETEAKKAKASKKAASQGDKRKRPADDDGAANYTPRAATENTDNGQAQGADAWGQAGY</sequence>
<protein>
    <recommendedName>
        <fullName evidence="4">Ubiquitin-like protease family profile domain-containing protein</fullName>
    </recommendedName>
</protein>
<reference evidence="2" key="1">
    <citation type="journal article" date="2023" name="Mol. Phylogenet. Evol.">
        <title>Genome-scale phylogeny and comparative genomics of the fungal order Sordariales.</title>
        <authorList>
            <person name="Hensen N."/>
            <person name="Bonometti L."/>
            <person name="Westerberg I."/>
            <person name="Brannstrom I.O."/>
            <person name="Guillou S."/>
            <person name="Cros-Aarteil S."/>
            <person name="Calhoun S."/>
            <person name="Haridas S."/>
            <person name="Kuo A."/>
            <person name="Mondo S."/>
            <person name="Pangilinan J."/>
            <person name="Riley R."/>
            <person name="LaButti K."/>
            <person name="Andreopoulos B."/>
            <person name="Lipzen A."/>
            <person name="Chen C."/>
            <person name="Yan M."/>
            <person name="Daum C."/>
            <person name="Ng V."/>
            <person name="Clum A."/>
            <person name="Steindorff A."/>
            <person name="Ohm R.A."/>
            <person name="Martin F."/>
            <person name="Silar P."/>
            <person name="Natvig D.O."/>
            <person name="Lalanne C."/>
            <person name="Gautier V."/>
            <person name="Ament-Velasquez S.L."/>
            <person name="Kruys A."/>
            <person name="Hutchinson M.I."/>
            <person name="Powell A.J."/>
            <person name="Barry K."/>
            <person name="Miller A.N."/>
            <person name="Grigoriev I.V."/>
            <person name="Debuchy R."/>
            <person name="Gladieux P."/>
            <person name="Hiltunen Thoren M."/>
            <person name="Johannesson H."/>
        </authorList>
    </citation>
    <scope>NUCLEOTIDE SEQUENCE</scope>
    <source>
        <strain evidence="2">SMH4131-1</strain>
    </source>
</reference>
<dbReference type="EMBL" id="JAUEPO010000003">
    <property type="protein sequence ID" value="KAK3328175.1"/>
    <property type="molecule type" value="Genomic_DNA"/>
</dbReference>
<feature type="compositionally biased region" description="Basic and acidic residues" evidence="1">
    <location>
        <begin position="498"/>
        <end position="514"/>
    </location>
</feature>
<accession>A0AAE0MDG2</accession>
<feature type="compositionally biased region" description="Basic and acidic residues" evidence="1">
    <location>
        <begin position="471"/>
        <end position="487"/>
    </location>
</feature>
<organism evidence="2 3">
    <name type="scientific">Cercophora scortea</name>
    <dbReference type="NCBI Taxonomy" id="314031"/>
    <lineage>
        <taxon>Eukaryota</taxon>
        <taxon>Fungi</taxon>
        <taxon>Dikarya</taxon>
        <taxon>Ascomycota</taxon>
        <taxon>Pezizomycotina</taxon>
        <taxon>Sordariomycetes</taxon>
        <taxon>Sordariomycetidae</taxon>
        <taxon>Sordariales</taxon>
        <taxon>Lasiosphaeriaceae</taxon>
        <taxon>Cercophora</taxon>
    </lineage>
</organism>
<comment type="caution">
    <text evidence="2">The sequence shown here is derived from an EMBL/GenBank/DDBJ whole genome shotgun (WGS) entry which is preliminary data.</text>
</comment>
<reference evidence="2" key="2">
    <citation type="submission" date="2023-06" db="EMBL/GenBank/DDBJ databases">
        <authorList>
            <consortium name="Lawrence Berkeley National Laboratory"/>
            <person name="Haridas S."/>
            <person name="Hensen N."/>
            <person name="Bonometti L."/>
            <person name="Westerberg I."/>
            <person name="Brannstrom I.O."/>
            <person name="Guillou S."/>
            <person name="Cros-Aarteil S."/>
            <person name="Calhoun S."/>
            <person name="Kuo A."/>
            <person name="Mondo S."/>
            <person name="Pangilinan J."/>
            <person name="Riley R."/>
            <person name="Labutti K."/>
            <person name="Andreopoulos B."/>
            <person name="Lipzen A."/>
            <person name="Chen C."/>
            <person name="Yanf M."/>
            <person name="Daum C."/>
            <person name="Ng V."/>
            <person name="Clum A."/>
            <person name="Steindorff A."/>
            <person name="Ohm R."/>
            <person name="Martin F."/>
            <person name="Silar P."/>
            <person name="Natvig D."/>
            <person name="Lalanne C."/>
            <person name="Gautier V."/>
            <person name="Ament-Velasquez S.L."/>
            <person name="Kruys A."/>
            <person name="Hutchinson M.I."/>
            <person name="Powell A.J."/>
            <person name="Barry K."/>
            <person name="Miller A.N."/>
            <person name="Grigoriev I.V."/>
            <person name="Debuchy R."/>
            <person name="Gladieux P."/>
            <person name="Thoren M.H."/>
            <person name="Johannesson H."/>
        </authorList>
    </citation>
    <scope>NUCLEOTIDE SEQUENCE</scope>
    <source>
        <strain evidence="2">SMH4131-1</strain>
    </source>
</reference>
<feature type="compositionally biased region" description="Pro residues" evidence="1">
    <location>
        <begin position="361"/>
        <end position="372"/>
    </location>
</feature>
<feature type="compositionally biased region" description="Basic and acidic residues" evidence="1">
    <location>
        <begin position="16"/>
        <end position="28"/>
    </location>
</feature>
<keyword evidence="3" id="KW-1185">Reference proteome</keyword>
<feature type="compositionally biased region" description="Acidic residues" evidence="1">
    <location>
        <begin position="456"/>
        <end position="470"/>
    </location>
</feature>
<feature type="region of interest" description="Disordered" evidence="1">
    <location>
        <begin position="358"/>
        <end position="565"/>
    </location>
</feature>
<name>A0AAE0MDG2_9PEZI</name>
<dbReference type="InterPro" id="IPR038765">
    <property type="entry name" value="Papain-like_cys_pep_sf"/>
</dbReference>
<feature type="region of interest" description="Disordered" evidence="1">
    <location>
        <begin position="13"/>
        <end position="37"/>
    </location>
</feature>